<dbReference type="Pfam" id="PF08032">
    <property type="entry name" value="SpoU_sub_bind"/>
    <property type="match status" value="1"/>
</dbReference>
<dbReference type="GO" id="GO:0003723">
    <property type="term" value="F:RNA binding"/>
    <property type="evidence" value="ECO:0007669"/>
    <property type="project" value="InterPro"/>
</dbReference>
<dbReference type="CDD" id="cd18103">
    <property type="entry name" value="SpoU-like_RlmB"/>
    <property type="match status" value="1"/>
</dbReference>
<gene>
    <name evidence="4" type="ORF">Pla110_27670</name>
</gene>
<dbReference type="InterPro" id="IPR029028">
    <property type="entry name" value="Alpha/beta_knot_MTases"/>
</dbReference>
<feature type="domain" description="RNA 2-O ribose methyltransferase substrate binding" evidence="3">
    <location>
        <begin position="17"/>
        <end position="93"/>
    </location>
</feature>
<dbReference type="NCBIfam" id="TIGR00186">
    <property type="entry name" value="rRNA_methyl_3"/>
    <property type="match status" value="1"/>
</dbReference>
<dbReference type="Proteomes" id="UP000317178">
    <property type="component" value="Chromosome"/>
</dbReference>
<proteinExistence type="predicted"/>
<accession>A0A518CP85</accession>
<sequence length="255" mass="27678">MNAKRKQKFAGNHQKCWLWGRHLVTETVISGRWIPRKLILSEDLGQTELTQLKSSLERYQIPLEMAPASRLKVLCRSSEHQGYVAQMAEFEYEEFSDFQKKLEQPSSAPLLILDRIQDPQNLGAMLRSAEVLGAAGLIIGRTDQVGITPAVARASAGAVNHLPVVQVESLVDLLDALKSTGYQVVGTSLAESVPLTPTLFKRPTAILIGNESTGVAPELLNACNLRVRIPQSGQLDSLNAAVAAGILLYAASLQG</sequence>
<dbReference type="RefSeq" id="WP_144996253.1">
    <property type="nucleotide sequence ID" value="NZ_CP036281.1"/>
</dbReference>
<dbReference type="InterPro" id="IPR029026">
    <property type="entry name" value="tRNA_m1G_MTases_N"/>
</dbReference>
<dbReference type="GO" id="GO:0008173">
    <property type="term" value="F:RNA methyltransferase activity"/>
    <property type="evidence" value="ECO:0007669"/>
    <property type="project" value="InterPro"/>
</dbReference>
<reference evidence="4 5" key="1">
    <citation type="submission" date="2019-02" db="EMBL/GenBank/DDBJ databases">
        <title>Deep-cultivation of Planctomycetes and their phenomic and genomic characterization uncovers novel biology.</title>
        <authorList>
            <person name="Wiegand S."/>
            <person name="Jogler M."/>
            <person name="Boedeker C."/>
            <person name="Pinto D."/>
            <person name="Vollmers J."/>
            <person name="Rivas-Marin E."/>
            <person name="Kohn T."/>
            <person name="Peeters S.H."/>
            <person name="Heuer A."/>
            <person name="Rast P."/>
            <person name="Oberbeckmann S."/>
            <person name="Bunk B."/>
            <person name="Jeske O."/>
            <person name="Meyerdierks A."/>
            <person name="Storesund J.E."/>
            <person name="Kallscheuer N."/>
            <person name="Luecker S."/>
            <person name="Lage O.M."/>
            <person name="Pohl T."/>
            <person name="Merkel B.J."/>
            <person name="Hornburger P."/>
            <person name="Mueller R.-W."/>
            <person name="Bruemmer F."/>
            <person name="Labrenz M."/>
            <person name="Spormann A.M."/>
            <person name="Op den Camp H."/>
            <person name="Overmann J."/>
            <person name="Amann R."/>
            <person name="Jetten M.S.M."/>
            <person name="Mascher T."/>
            <person name="Medema M.H."/>
            <person name="Devos D.P."/>
            <person name="Kaster A.-K."/>
            <person name="Ovreas L."/>
            <person name="Rohde M."/>
            <person name="Galperin M.Y."/>
            <person name="Jogler C."/>
        </authorList>
    </citation>
    <scope>NUCLEOTIDE SEQUENCE [LARGE SCALE GENOMIC DNA]</scope>
    <source>
        <strain evidence="4 5">Pla110</strain>
    </source>
</reference>
<evidence type="ECO:0000313" key="5">
    <source>
        <dbReference type="Proteomes" id="UP000317178"/>
    </source>
</evidence>
<evidence type="ECO:0000256" key="2">
    <source>
        <dbReference type="ARBA" id="ARBA00022679"/>
    </source>
</evidence>
<dbReference type="InterPro" id="IPR001537">
    <property type="entry name" value="SpoU_MeTrfase"/>
</dbReference>
<dbReference type="PANTHER" id="PTHR46429:SF1">
    <property type="entry name" value="23S RRNA (GUANOSINE-2'-O-)-METHYLTRANSFERASE RLMB"/>
    <property type="match status" value="1"/>
</dbReference>
<dbReference type="EMBL" id="CP036281">
    <property type="protein sequence ID" value="QDU81030.1"/>
    <property type="molecule type" value="Genomic_DNA"/>
</dbReference>
<dbReference type="PANTHER" id="PTHR46429">
    <property type="entry name" value="23S RRNA (GUANOSINE-2'-O-)-METHYLTRANSFERASE RLMB"/>
    <property type="match status" value="1"/>
</dbReference>
<dbReference type="SUPFAM" id="SSF75217">
    <property type="entry name" value="alpha/beta knot"/>
    <property type="match status" value="1"/>
</dbReference>
<dbReference type="Gene3D" id="3.40.1280.10">
    <property type="match status" value="1"/>
</dbReference>
<evidence type="ECO:0000259" key="3">
    <source>
        <dbReference type="SMART" id="SM00967"/>
    </source>
</evidence>
<dbReference type="KEGG" id="plon:Pla110_27670"/>
<dbReference type="SUPFAM" id="SSF55315">
    <property type="entry name" value="L30e-like"/>
    <property type="match status" value="1"/>
</dbReference>
<dbReference type="InterPro" id="IPR013123">
    <property type="entry name" value="SpoU_subst-bd"/>
</dbReference>
<name>A0A518CP85_9PLAN</name>
<dbReference type="Gene3D" id="3.30.1330.30">
    <property type="match status" value="1"/>
</dbReference>
<dbReference type="OrthoDB" id="9794400at2"/>
<evidence type="ECO:0000313" key="4">
    <source>
        <dbReference type="EMBL" id="QDU81030.1"/>
    </source>
</evidence>
<protein>
    <submittedName>
        <fullName evidence="4">TrmH family tRNA/rRNA methyltransferase</fullName>
        <ecNumber evidence="4">2.1.1.-</ecNumber>
    </submittedName>
</protein>
<keyword evidence="2 4" id="KW-0808">Transferase</keyword>
<dbReference type="SMART" id="SM00967">
    <property type="entry name" value="SpoU_sub_bind"/>
    <property type="match status" value="1"/>
</dbReference>
<dbReference type="Pfam" id="PF00588">
    <property type="entry name" value="SpoU_methylase"/>
    <property type="match status" value="1"/>
</dbReference>
<evidence type="ECO:0000256" key="1">
    <source>
        <dbReference type="ARBA" id="ARBA00022603"/>
    </source>
</evidence>
<dbReference type="GO" id="GO:0005829">
    <property type="term" value="C:cytosol"/>
    <property type="evidence" value="ECO:0007669"/>
    <property type="project" value="TreeGrafter"/>
</dbReference>
<keyword evidence="5" id="KW-1185">Reference proteome</keyword>
<keyword evidence="1 4" id="KW-0489">Methyltransferase</keyword>
<dbReference type="EC" id="2.1.1.-" evidence="4"/>
<dbReference type="AlphaFoldDB" id="A0A518CP85"/>
<dbReference type="GO" id="GO:0032259">
    <property type="term" value="P:methylation"/>
    <property type="evidence" value="ECO:0007669"/>
    <property type="project" value="UniProtKB-KW"/>
</dbReference>
<organism evidence="4 5">
    <name type="scientific">Polystyrenella longa</name>
    <dbReference type="NCBI Taxonomy" id="2528007"/>
    <lineage>
        <taxon>Bacteria</taxon>
        <taxon>Pseudomonadati</taxon>
        <taxon>Planctomycetota</taxon>
        <taxon>Planctomycetia</taxon>
        <taxon>Planctomycetales</taxon>
        <taxon>Planctomycetaceae</taxon>
        <taxon>Polystyrenella</taxon>
    </lineage>
</organism>
<dbReference type="InterPro" id="IPR029064">
    <property type="entry name" value="Ribosomal_eL30-like_sf"/>
</dbReference>
<dbReference type="InterPro" id="IPR004441">
    <property type="entry name" value="rRNA_MeTrfase_TrmH"/>
</dbReference>
<dbReference type="GO" id="GO:0006396">
    <property type="term" value="P:RNA processing"/>
    <property type="evidence" value="ECO:0007669"/>
    <property type="project" value="InterPro"/>
</dbReference>